<reference evidence="3 4" key="1">
    <citation type="submission" date="2019-09" db="EMBL/GenBank/DDBJ databases">
        <authorList>
            <person name="Chandra G."/>
            <person name="Truman W A."/>
        </authorList>
    </citation>
    <scope>NUCLEOTIDE SEQUENCE [LARGE SCALE GENOMIC DNA]</scope>
    <source>
        <strain evidence="3">PS659</strain>
    </source>
</reference>
<feature type="transmembrane region" description="Helical" evidence="1">
    <location>
        <begin position="276"/>
        <end position="294"/>
    </location>
</feature>
<organism evidence="3 4">
    <name type="scientific">Pseudomonas fluorescens</name>
    <dbReference type="NCBI Taxonomy" id="294"/>
    <lineage>
        <taxon>Bacteria</taxon>
        <taxon>Pseudomonadati</taxon>
        <taxon>Pseudomonadota</taxon>
        <taxon>Gammaproteobacteria</taxon>
        <taxon>Pseudomonadales</taxon>
        <taxon>Pseudomonadaceae</taxon>
        <taxon>Pseudomonas</taxon>
    </lineage>
</organism>
<keyword evidence="1" id="KW-0812">Transmembrane</keyword>
<evidence type="ECO:0000313" key="4">
    <source>
        <dbReference type="Proteomes" id="UP000326729"/>
    </source>
</evidence>
<dbReference type="InterPro" id="IPR012429">
    <property type="entry name" value="HGSNAT_cat"/>
</dbReference>
<keyword evidence="1" id="KW-1133">Transmembrane helix</keyword>
<proteinExistence type="predicted"/>
<dbReference type="PANTHER" id="PTHR40407">
    <property type="entry name" value="MEMBRANE PROTEIN-LIKE PROTEIN"/>
    <property type="match status" value="1"/>
</dbReference>
<evidence type="ECO:0000256" key="1">
    <source>
        <dbReference type="SAM" id="Phobius"/>
    </source>
</evidence>
<feature type="transmembrane region" description="Helical" evidence="1">
    <location>
        <begin position="140"/>
        <end position="162"/>
    </location>
</feature>
<evidence type="ECO:0000313" key="3">
    <source>
        <dbReference type="EMBL" id="VVN14240.1"/>
    </source>
</evidence>
<dbReference type="EMBL" id="CABVGY010000024">
    <property type="protein sequence ID" value="VVN14240.1"/>
    <property type="molecule type" value="Genomic_DNA"/>
</dbReference>
<keyword evidence="1" id="KW-0472">Membrane</keyword>
<accession>A0A5E6V973</accession>
<dbReference type="PANTHER" id="PTHR40407:SF1">
    <property type="entry name" value="HEPARAN-ALPHA-GLUCOSAMINIDE N-ACETYLTRANSFERASE CATALYTIC DOMAIN-CONTAINING PROTEIN"/>
    <property type="match status" value="1"/>
</dbReference>
<feature type="transmembrane region" description="Helical" evidence="1">
    <location>
        <begin position="195"/>
        <end position="214"/>
    </location>
</feature>
<gene>
    <name evidence="3" type="ORF">PS659_04031</name>
</gene>
<feature type="domain" description="Heparan-alpha-glucosaminide N-acetyltransferase catalytic" evidence="2">
    <location>
        <begin position="59"/>
        <end position="267"/>
    </location>
</feature>
<evidence type="ECO:0000259" key="2">
    <source>
        <dbReference type="Pfam" id="PF07786"/>
    </source>
</evidence>
<feature type="transmembrane region" description="Helical" evidence="1">
    <location>
        <begin position="321"/>
        <end position="342"/>
    </location>
</feature>
<feature type="transmembrane region" description="Helical" evidence="1">
    <location>
        <begin position="247"/>
        <end position="264"/>
    </location>
</feature>
<feature type="transmembrane region" description="Helical" evidence="1">
    <location>
        <begin position="397"/>
        <end position="418"/>
    </location>
</feature>
<dbReference type="Proteomes" id="UP000326729">
    <property type="component" value="Unassembled WGS sequence"/>
</dbReference>
<feature type="transmembrane region" description="Helical" evidence="1">
    <location>
        <begin position="168"/>
        <end position="190"/>
    </location>
</feature>
<name>A0A5E6V973_PSEFL</name>
<feature type="transmembrane region" description="Helical" evidence="1">
    <location>
        <begin position="108"/>
        <end position="128"/>
    </location>
</feature>
<protein>
    <recommendedName>
        <fullName evidence="2">Heparan-alpha-glucosaminide N-acetyltransferase catalytic domain-containing protein</fullName>
    </recommendedName>
</protein>
<dbReference type="Pfam" id="PF07786">
    <property type="entry name" value="HGSNAT_cat"/>
    <property type="match status" value="1"/>
</dbReference>
<dbReference type="AlphaFoldDB" id="A0A5E6V973"/>
<sequence length="433" mass="48975">MQNFIERGGPFCLQLQHVMLSYNTTLAVSRLPAQPSTSCLRLSMTNPIQIPPVTTLSQRLMSIDALRGLVMIFMLLDHVRETFFLHRQVADPMVIDSTEPTLFFSRTLAHLCAPVFVLLTGLSAFLYGEKHQGKNDVSMFLFKRGLFLVVLEFTLVNFAWTFQFPPHVIYLQVIWAIGISMVALAALVWLPRPILCVLGLVIIAGHNLLDALHFPSGSAMHLPWAILHDRGWIEFSDSLRLRSSYPVLPWIGVIALGYCIGPWFARPASAAGRQRYLLLAGVSALLGFIALRLINGYGEAHWRVYESTTQTLMSFFNITKYPPSLLFLSLTLGAGLLLLLGFERARQRKWISTLAVLGAAPMFFYLLHLYVLKMLYLISVAWFGLNQGDYFGFDGIWAVWLTAVLLTAALYLPVRWFAALKARRRDIAWLKYF</sequence>